<keyword evidence="2" id="KW-0804">Transcription</keyword>
<dbReference type="InterPro" id="IPR036388">
    <property type="entry name" value="WH-like_DNA-bd_sf"/>
</dbReference>
<reference evidence="4" key="1">
    <citation type="journal article" date="2023" name="Int. J. Syst. Evol. Microbiol.">
        <title>Collibacillus ludicampi gen. nov., sp. nov., a new soil bacterium of the family Alicyclobacillaceae.</title>
        <authorList>
            <person name="Jojima T."/>
            <person name="Ioku Y."/>
            <person name="Fukuta Y."/>
            <person name="Shirasaka N."/>
            <person name="Matsumura Y."/>
            <person name="Mori M."/>
        </authorList>
    </citation>
    <scope>NUCLEOTIDE SEQUENCE</scope>
    <source>
        <strain evidence="4">TP075</strain>
    </source>
</reference>
<feature type="domain" description="HTH deoR-type" evidence="3">
    <location>
        <begin position="9"/>
        <end position="68"/>
    </location>
</feature>
<name>A0AAV4LFM1_9BACL</name>
<dbReference type="Pfam" id="PF08279">
    <property type="entry name" value="HTH_11"/>
    <property type="match status" value="1"/>
</dbReference>
<evidence type="ECO:0000259" key="3">
    <source>
        <dbReference type="PROSITE" id="PS51000"/>
    </source>
</evidence>
<proteinExistence type="predicted"/>
<evidence type="ECO:0000256" key="2">
    <source>
        <dbReference type="ARBA" id="ARBA00023163"/>
    </source>
</evidence>
<dbReference type="Pfam" id="PF25583">
    <property type="entry name" value="WCX"/>
    <property type="match status" value="1"/>
</dbReference>
<keyword evidence="1" id="KW-0805">Transcription regulation</keyword>
<dbReference type="AlphaFoldDB" id="A0AAV4LFM1"/>
<dbReference type="Pfam" id="PF13280">
    <property type="entry name" value="WYL"/>
    <property type="match status" value="1"/>
</dbReference>
<protein>
    <submittedName>
        <fullName evidence="4">WYL domain-containing protein</fullName>
    </submittedName>
</protein>
<dbReference type="SUPFAM" id="SSF46785">
    <property type="entry name" value="Winged helix' DNA-binding domain"/>
    <property type="match status" value="1"/>
</dbReference>
<keyword evidence="5" id="KW-1185">Reference proteome</keyword>
<dbReference type="PROSITE" id="PS51000">
    <property type="entry name" value="HTH_DEOR_2"/>
    <property type="match status" value="1"/>
</dbReference>
<dbReference type="RefSeq" id="WP_282199384.1">
    <property type="nucleotide sequence ID" value="NZ_BOQE01000001.1"/>
</dbReference>
<comment type="caution">
    <text evidence="4">The sequence shown here is derived from an EMBL/GenBank/DDBJ whole genome shotgun (WGS) entry which is preliminary data.</text>
</comment>
<dbReference type="InterPro" id="IPR026881">
    <property type="entry name" value="WYL_dom"/>
</dbReference>
<dbReference type="InterPro" id="IPR057727">
    <property type="entry name" value="WCX_dom"/>
</dbReference>
<dbReference type="InterPro" id="IPR001034">
    <property type="entry name" value="DeoR_HTH"/>
</dbReference>
<evidence type="ECO:0000313" key="4">
    <source>
        <dbReference type="EMBL" id="GIM46257.1"/>
    </source>
</evidence>
<dbReference type="PANTHER" id="PTHR34580:SF9">
    <property type="entry name" value="SLL5097 PROTEIN"/>
    <property type="match status" value="1"/>
</dbReference>
<sequence>MRKNIERHMWPRLYKIHHLLLKKRYPSRQELAERLEVSPRTIQRDLDLLRDELGAPIEYDKMRGGYYYTNDQFSLIPLHLNVQEQLALQLAYLFSKQIADPLLQDMMYSAMEKIVYLFPNQVSMDLEEWDGIISSAQDTFYNQQMRDHFLLILNAIEKNQCLEMVYHSFSSQTVHNRRIDPYHLRKSRGTWYLIAYCHKRNSMRMFALQRIHSLRILDETFERQPFDIEDYMKGAFFEERGDQVFEVVLRFSAKQAPYIKERIWHSSQELYEETDGSVILRLQVSGLDSIKRWVLSYGKEVEVIEPLQLKNAVFGEVNELVKQYEKNLRKFSE</sequence>
<dbReference type="InterPro" id="IPR036390">
    <property type="entry name" value="WH_DNA-bd_sf"/>
</dbReference>
<evidence type="ECO:0000256" key="1">
    <source>
        <dbReference type="ARBA" id="ARBA00023015"/>
    </source>
</evidence>
<dbReference type="Proteomes" id="UP001057291">
    <property type="component" value="Unassembled WGS sequence"/>
</dbReference>
<dbReference type="InterPro" id="IPR013196">
    <property type="entry name" value="HTH_11"/>
</dbReference>
<dbReference type="GO" id="GO:0003700">
    <property type="term" value="F:DNA-binding transcription factor activity"/>
    <property type="evidence" value="ECO:0007669"/>
    <property type="project" value="InterPro"/>
</dbReference>
<evidence type="ECO:0000313" key="5">
    <source>
        <dbReference type="Proteomes" id="UP001057291"/>
    </source>
</evidence>
<dbReference type="PANTHER" id="PTHR34580">
    <property type="match status" value="1"/>
</dbReference>
<dbReference type="Gene3D" id="1.10.10.10">
    <property type="entry name" value="Winged helix-like DNA-binding domain superfamily/Winged helix DNA-binding domain"/>
    <property type="match status" value="1"/>
</dbReference>
<dbReference type="EMBL" id="BOQE01000001">
    <property type="protein sequence ID" value="GIM46257.1"/>
    <property type="molecule type" value="Genomic_DNA"/>
</dbReference>
<accession>A0AAV4LFM1</accession>
<organism evidence="4 5">
    <name type="scientific">Collibacillus ludicampi</name>
    <dbReference type="NCBI Taxonomy" id="2771369"/>
    <lineage>
        <taxon>Bacteria</taxon>
        <taxon>Bacillati</taxon>
        <taxon>Bacillota</taxon>
        <taxon>Bacilli</taxon>
        <taxon>Bacillales</taxon>
        <taxon>Alicyclobacillaceae</taxon>
        <taxon>Collibacillus</taxon>
    </lineage>
</organism>
<dbReference type="InterPro" id="IPR028349">
    <property type="entry name" value="PafC-like"/>
</dbReference>
<dbReference type="PROSITE" id="PS52050">
    <property type="entry name" value="WYL"/>
    <property type="match status" value="1"/>
</dbReference>
<dbReference type="PIRSF" id="PIRSF016838">
    <property type="entry name" value="PafC"/>
    <property type="match status" value="1"/>
</dbReference>
<gene>
    <name evidence="4" type="ORF">DNHGIG_18060</name>
</gene>
<dbReference type="InterPro" id="IPR051534">
    <property type="entry name" value="CBASS_pafABC_assoc_protein"/>
</dbReference>